<dbReference type="PANTHER" id="PTHR13832:SF354">
    <property type="entry name" value="GM14138P"/>
    <property type="match status" value="1"/>
</dbReference>
<dbReference type="SUPFAM" id="SSF81606">
    <property type="entry name" value="PP2C-like"/>
    <property type="match status" value="1"/>
</dbReference>
<dbReference type="Pfam" id="PF00481">
    <property type="entry name" value="PP2C"/>
    <property type="match status" value="2"/>
</dbReference>
<reference evidence="7" key="1">
    <citation type="submission" date="2020-03" db="EMBL/GenBank/DDBJ databases">
        <title>Transcriptomic Profiling of the Digestive Tract of the Rat Flea, Xenopsylla cheopis, Following Blood Feeding and Infection with Yersinia pestis.</title>
        <authorList>
            <person name="Bland D.M."/>
            <person name="Martens C.A."/>
            <person name="Virtaneva K."/>
            <person name="Kanakabandi K."/>
            <person name="Long D."/>
            <person name="Rosenke R."/>
            <person name="Saturday G.A."/>
            <person name="Hoyt F.H."/>
            <person name="Bruno D.P."/>
            <person name="Ribeiro J.M.C."/>
            <person name="Hinnebusch J."/>
        </authorList>
    </citation>
    <scope>NUCLEOTIDE SEQUENCE</scope>
</reference>
<keyword evidence="1" id="KW-0479">Metal-binding</keyword>
<feature type="compositionally biased region" description="Low complexity" evidence="5">
    <location>
        <begin position="248"/>
        <end position="261"/>
    </location>
</feature>
<dbReference type="InterPro" id="IPR036457">
    <property type="entry name" value="PPM-type-like_dom_sf"/>
</dbReference>
<sequence length="507" mass="56911">MFNRLKAVLANAVASEYAPHLISDFDDKNKSNKNADPKFPYSRPAFLNLQTMEEVKVSADHHVRPIIVPRDVTIIPFNAGYAECVNAGKSQWNEDQASVHRRVLRRPGDMSEDSPVLPYVYFGMFDGHAGTGAALAAANQLHHILHEKLIDVFDELLPQVPGQNQMDQFTFLTKPVSHDALIIGALEAAFWEMDELLAEDRDRYQNAGGCTAVVALLLLGKLYVSNAGDSRAVLCQAIKKTSSDTLQTSNIPNNTSNSNISEDASKDNIVNDEDKADYVPVAIPMSHDFTPETERQRIRAIAALQPCLLGDEFTWREYVKRPAPRDLGRRILYKEAFMTGWTYRTLTQQDLKIPIITGEGKRSRVMGTIGVTRGFGDHDLKALNTKILIKPFLTPQPEVMILDLTKQDEEQELGVLIMGTDGLWDVTDNDTAAKIVYRSLKQFPGGKHRYTSAAQELVAHSRGKLVEHRSWKTVENKPATIDDISVFVIPLAPYKTEYLEWKEKYMK</sequence>
<name>A0A6M2DLY8_XENCH</name>
<accession>A0A6M2DLY8</accession>
<keyword evidence="2 4" id="KW-0378">Hydrolase</keyword>
<dbReference type="GO" id="GO:0046872">
    <property type="term" value="F:metal ion binding"/>
    <property type="evidence" value="ECO:0007669"/>
    <property type="project" value="UniProtKB-KW"/>
</dbReference>
<dbReference type="AlphaFoldDB" id="A0A6M2DLY8"/>
<dbReference type="GO" id="GO:0005739">
    <property type="term" value="C:mitochondrion"/>
    <property type="evidence" value="ECO:0007669"/>
    <property type="project" value="TreeGrafter"/>
</dbReference>
<dbReference type="EMBL" id="GIIL01002121">
    <property type="protein sequence ID" value="NOV45847.1"/>
    <property type="molecule type" value="Transcribed_RNA"/>
</dbReference>
<evidence type="ECO:0000256" key="1">
    <source>
        <dbReference type="ARBA" id="ARBA00022723"/>
    </source>
</evidence>
<evidence type="ECO:0000256" key="5">
    <source>
        <dbReference type="SAM" id="MobiDB-lite"/>
    </source>
</evidence>
<dbReference type="PROSITE" id="PS01032">
    <property type="entry name" value="PPM_1"/>
    <property type="match status" value="1"/>
</dbReference>
<dbReference type="Gene3D" id="3.60.40.10">
    <property type="entry name" value="PPM-type phosphatase domain"/>
    <property type="match status" value="1"/>
</dbReference>
<dbReference type="PROSITE" id="PS51746">
    <property type="entry name" value="PPM_2"/>
    <property type="match status" value="1"/>
</dbReference>
<protein>
    <submittedName>
        <fullName evidence="7">Putative serine/threonine phosphatase</fullName>
    </submittedName>
</protein>
<dbReference type="SMART" id="SM00332">
    <property type="entry name" value="PP2Cc"/>
    <property type="match status" value="1"/>
</dbReference>
<dbReference type="GO" id="GO:0004741">
    <property type="term" value="F:[pyruvate dehydrogenase (acetyl-transferring)]-phosphatase activity"/>
    <property type="evidence" value="ECO:0007669"/>
    <property type="project" value="TreeGrafter"/>
</dbReference>
<dbReference type="PANTHER" id="PTHR13832">
    <property type="entry name" value="PROTEIN PHOSPHATASE 2C"/>
    <property type="match status" value="1"/>
</dbReference>
<proteinExistence type="inferred from homology"/>
<organism evidence="7">
    <name type="scientific">Xenopsylla cheopis</name>
    <name type="common">Oriental rat flea</name>
    <name type="synonym">Pulex cheopis</name>
    <dbReference type="NCBI Taxonomy" id="163159"/>
    <lineage>
        <taxon>Eukaryota</taxon>
        <taxon>Metazoa</taxon>
        <taxon>Ecdysozoa</taxon>
        <taxon>Arthropoda</taxon>
        <taxon>Hexapoda</taxon>
        <taxon>Insecta</taxon>
        <taxon>Pterygota</taxon>
        <taxon>Neoptera</taxon>
        <taxon>Endopterygota</taxon>
        <taxon>Siphonaptera</taxon>
        <taxon>Pulicidae</taxon>
        <taxon>Xenopsyllinae</taxon>
        <taxon>Xenopsylla</taxon>
    </lineage>
</organism>
<comment type="similarity">
    <text evidence="4">Belongs to the PP2C family.</text>
</comment>
<evidence type="ECO:0000256" key="2">
    <source>
        <dbReference type="ARBA" id="ARBA00022801"/>
    </source>
</evidence>
<keyword evidence="3 4" id="KW-0904">Protein phosphatase</keyword>
<feature type="region of interest" description="Disordered" evidence="5">
    <location>
        <begin position="245"/>
        <end position="264"/>
    </location>
</feature>
<evidence type="ECO:0000256" key="4">
    <source>
        <dbReference type="RuleBase" id="RU003465"/>
    </source>
</evidence>
<evidence type="ECO:0000313" key="7">
    <source>
        <dbReference type="EMBL" id="NOV45847.1"/>
    </source>
</evidence>
<dbReference type="InterPro" id="IPR015655">
    <property type="entry name" value="PP2C"/>
</dbReference>
<evidence type="ECO:0000256" key="3">
    <source>
        <dbReference type="ARBA" id="ARBA00022912"/>
    </source>
</evidence>
<dbReference type="CDD" id="cd00143">
    <property type="entry name" value="PP2Cc"/>
    <property type="match status" value="1"/>
</dbReference>
<evidence type="ECO:0000259" key="6">
    <source>
        <dbReference type="PROSITE" id="PS51746"/>
    </source>
</evidence>
<dbReference type="InterPro" id="IPR001932">
    <property type="entry name" value="PPM-type_phosphatase-like_dom"/>
</dbReference>
<dbReference type="InterPro" id="IPR000222">
    <property type="entry name" value="PP2C_BS"/>
</dbReference>
<feature type="domain" description="PPM-type phosphatase" evidence="6">
    <location>
        <begin position="98"/>
        <end position="491"/>
    </location>
</feature>